<gene>
    <name evidence="1" type="ORF">TSPI_04998</name>
</gene>
<accession>A0ABR3K5Z4</accession>
<dbReference type="Proteomes" id="UP001558632">
    <property type="component" value="Unassembled WGS sequence"/>
</dbReference>
<dbReference type="EMBL" id="JBEUSY010000472">
    <property type="protein sequence ID" value="KAL1230449.1"/>
    <property type="molecule type" value="Genomic_DNA"/>
</dbReference>
<sequence length="113" mass="13056">MSSIFGKGNDDGLVMSHQSAWARLCEDYLERHNISDLIKRAVVRLFLKKASLRGFILADSVRRTVLLKNGFSEGEPLRKWFHRVSRSDTLFEKRLSILNRISALLCYRGELKC</sequence>
<name>A0ABR3K5Z4_TRISP</name>
<keyword evidence="2" id="KW-1185">Reference proteome</keyword>
<organism evidence="1 2">
    <name type="scientific">Trichinella spiralis</name>
    <name type="common">Trichina worm</name>
    <dbReference type="NCBI Taxonomy" id="6334"/>
    <lineage>
        <taxon>Eukaryota</taxon>
        <taxon>Metazoa</taxon>
        <taxon>Ecdysozoa</taxon>
        <taxon>Nematoda</taxon>
        <taxon>Enoplea</taxon>
        <taxon>Dorylaimia</taxon>
        <taxon>Trichinellida</taxon>
        <taxon>Trichinellidae</taxon>
        <taxon>Trichinella</taxon>
    </lineage>
</organism>
<reference evidence="1 2" key="1">
    <citation type="submission" date="2024-07" db="EMBL/GenBank/DDBJ databases">
        <title>Enhanced genomic and transcriptomic resources for Trichinella pseudospiralis and T. spiralis underpin the discovery of pronounced molecular differences between stages and species.</title>
        <authorList>
            <person name="Pasi K.K."/>
            <person name="La Rosa G."/>
            <person name="Gomez-Morales M.A."/>
            <person name="Tosini F."/>
            <person name="Sumanam S."/>
            <person name="Young N.D."/>
            <person name="Chang B.C."/>
            <person name="Robin G.B."/>
        </authorList>
    </citation>
    <scope>NUCLEOTIDE SEQUENCE [LARGE SCALE GENOMIC DNA]</scope>
    <source>
        <strain evidence="1">ISS534</strain>
    </source>
</reference>
<dbReference type="Gene3D" id="1.20.890.10">
    <property type="entry name" value="cAMP-dependent protein kinase regulatory subunit, dimerization-anchoring domain"/>
    <property type="match status" value="1"/>
</dbReference>
<evidence type="ECO:0000313" key="2">
    <source>
        <dbReference type="Proteomes" id="UP001558632"/>
    </source>
</evidence>
<protein>
    <submittedName>
        <fullName evidence="1">DNA repair protein RecO</fullName>
    </submittedName>
</protein>
<proteinExistence type="predicted"/>
<evidence type="ECO:0000313" key="1">
    <source>
        <dbReference type="EMBL" id="KAL1230449.1"/>
    </source>
</evidence>
<comment type="caution">
    <text evidence="1">The sequence shown here is derived from an EMBL/GenBank/DDBJ whole genome shotgun (WGS) entry which is preliminary data.</text>
</comment>